<organism evidence="9 11">
    <name type="scientific">Anaeramoeba flamelloides</name>
    <dbReference type="NCBI Taxonomy" id="1746091"/>
    <lineage>
        <taxon>Eukaryota</taxon>
        <taxon>Metamonada</taxon>
        <taxon>Anaeramoebidae</taxon>
        <taxon>Anaeramoeba</taxon>
    </lineage>
</organism>
<evidence type="ECO:0000313" key="12">
    <source>
        <dbReference type="Proteomes" id="UP001150062"/>
    </source>
</evidence>
<accession>A0AAV7YLD2</accession>
<reference evidence="9" key="2">
    <citation type="submission" date="2022-08" db="EMBL/GenBank/DDBJ databases">
        <title>Novel sulphate-reducing endosymbionts in the free-living metamonad Anaeramoeba.</title>
        <authorList>
            <person name="Jerlstrom-Hultqvist J."/>
            <person name="Cepicka I."/>
            <person name="Gallot-Lavallee L."/>
            <person name="Salas-Leiva D."/>
            <person name="Curtis B.A."/>
            <person name="Zahonova K."/>
            <person name="Pipaliya S."/>
            <person name="Dacks J."/>
            <person name="Roger A.J."/>
        </authorList>
    </citation>
    <scope>NUCLEOTIDE SEQUENCE</scope>
    <source>
        <strain evidence="9">Busselton2</strain>
    </source>
</reference>
<gene>
    <name evidence="9" type="ORF">M0812_25115</name>
    <name evidence="10" type="ORF">M0813_20224</name>
</gene>
<keyword evidence="4 7" id="KW-0010">Activator</keyword>
<evidence type="ECO:0000256" key="1">
    <source>
        <dbReference type="ARBA" id="ARBA00004123"/>
    </source>
</evidence>
<dbReference type="Proteomes" id="UP001146793">
    <property type="component" value="Unassembled WGS sequence"/>
</dbReference>
<dbReference type="EMBL" id="JAOAOG010000143">
    <property type="protein sequence ID" value="KAJ6245804.1"/>
    <property type="molecule type" value="Genomic_DNA"/>
</dbReference>
<dbReference type="PANTHER" id="PTHR13186">
    <property type="entry name" value="MEDIATOR OF RNA POLYMERASE II TRANSCRIPTION SUBUNIT 31"/>
    <property type="match status" value="1"/>
</dbReference>
<evidence type="ECO:0000313" key="9">
    <source>
        <dbReference type="EMBL" id="KAJ3429755.1"/>
    </source>
</evidence>
<evidence type="ECO:0000256" key="3">
    <source>
        <dbReference type="ARBA" id="ARBA00023015"/>
    </source>
</evidence>
<evidence type="ECO:0000256" key="2">
    <source>
        <dbReference type="ARBA" id="ARBA00006378"/>
    </source>
</evidence>
<feature type="region of interest" description="Disordered" evidence="8">
    <location>
        <begin position="116"/>
        <end position="149"/>
    </location>
</feature>
<dbReference type="InterPro" id="IPR038089">
    <property type="entry name" value="Med31_sf"/>
</dbReference>
<keyword evidence="5 7" id="KW-0804">Transcription</keyword>
<keyword evidence="12" id="KW-1185">Reference proteome</keyword>
<proteinExistence type="inferred from homology"/>
<protein>
    <recommendedName>
        <fullName evidence="7">Mediator of RNA polymerase II transcription subunit 31</fullName>
    </recommendedName>
</protein>
<evidence type="ECO:0000256" key="6">
    <source>
        <dbReference type="ARBA" id="ARBA00023242"/>
    </source>
</evidence>
<keyword evidence="3 7" id="KW-0805">Transcription regulation</keyword>
<dbReference type="GO" id="GO:0003712">
    <property type="term" value="F:transcription coregulator activity"/>
    <property type="evidence" value="ECO:0007669"/>
    <property type="project" value="InterPro"/>
</dbReference>
<dbReference type="Pfam" id="PF05669">
    <property type="entry name" value="Med31"/>
    <property type="match status" value="1"/>
</dbReference>
<dbReference type="EMBL" id="JANTQA010000057">
    <property type="protein sequence ID" value="KAJ3429755.1"/>
    <property type="molecule type" value="Genomic_DNA"/>
</dbReference>
<evidence type="ECO:0000313" key="10">
    <source>
        <dbReference type="EMBL" id="KAJ6245804.1"/>
    </source>
</evidence>
<evidence type="ECO:0000256" key="5">
    <source>
        <dbReference type="ARBA" id="ARBA00023163"/>
    </source>
</evidence>
<evidence type="ECO:0000256" key="4">
    <source>
        <dbReference type="ARBA" id="ARBA00023159"/>
    </source>
</evidence>
<feature type="compositionally biased region" description="Basic residues" evidence="8">
    <location>
        <begin position="119"/>
        <end position="128"/>
    </location>
</feature>
<feature type="compositionally biased region" description="Basic and acidic residues" evidence="8">
    <location>
        <begin position="139"/>
        <end position="149"/>
    </location>
</feature>
<evidence type="ECO:0000313" key="11">
    <source>
        <dbReference type="Proteomes" id="UP001146793"/>
    </source>
</evidence>
<evidence type="ECO:0000256" key="7">
    <source>
        <dbReference type="RuleBase" id="RU364129"/>
    </source>
</evidence>
<dbReference type="Proteomes" id="UP001150062">
    <property type="component" value="Unassembled WGS sequence"/>
</dbReference>
<dbReference type="Gene3D" id="1.10.10.1340">
    <property type="entry name" value="Mediator of RNA polymerase II, submodule Med31 (Soh1)"/>
    <property type="match status" value="1"/>
</dbReference>
<comment type="function">
    <text evidence="7">Component of the Mediator complex, a coactivator involved in the regulated transcription of nearly all RNA polymerase II-dependent genes. Mediator functions as a bridge to convey information from gene-specific regulatory proteins to the basal RNA polymerase II transcription machinery. Mediator is recruited to promoters by direct interactions with regulatory proteins and serves as a scaffold for the assembly of a functional preinitiation complex with RNA polymerase II and the general transcription factors.</text>
</comment>
<comment type="caution">
    <text evidence="9">The sequence shown here is derived from an EMBL/GenBank/DDBJ whole genome shotgun (WGS) entry which is preliminary data.</text>
</comment>
<evidence type="ECO:0000256" key="8">
    <source>
        <dbReference type="SAM" id="MobiDB-lite"/>
    </source>
</evidence>
<comment type="similarity">
    <text evidence="2 7">Belongs to the Mediator complex subunit 31 family.</text>
</comment>
<dbReference type="GO" id="GO:0006355">
    <property type="term" value="P:regulation of DNA-templated transcription"/>
    <property type="evidence" value="ECO:0007669"/>
    <property type="project" value="InterPro"/>
</dbReference>
<dbReference type="InterPro" id="IPR008831">
    <property type="entry name" value="Mediator_Med31"/>
</dbReference>
<sequence>MDSNQPMTEMDENQTRFIAELEFIQALANPSYLNYLAQSKYFSKKEFVNFLEYLAYWKKPQYSKFILYPESLYILDLLLKKEFRDRLVDSETTDKIHQQQFYHWRFFKANEIQQTEEKKKKKKLKRSLKQQENPNSATKNEEPIINKQK</sequence>
<keyword evidence="6 7" id="KW-0539">Nucleus</keyword>
<reference evidence="10" key="1">
    <citation type="submission" date="2022-08" db="EMBL/GenBank/DDBJ databases">
        <title>Novel sulfate-reducing endosymbionts in the free-living metamonad Anaeramoeba.</title>
        <authorList>
            <person name="Jerlstrom-Hultqvist J."/>
            <person name="Cepicka I."/>
            <person name="Gallot-Lavallee L."/>
            <person name="Salas-Leiva D."/>
            <person name="Curtis B.A."/>
            <person name="Zahonova K."/>
            <person name="Pipaliya S."/>
            <person name="Dacks J."/>
            <person name="Roger A.J."/>
        </authorList>
    </citation>
    <scope>NUCLEOTIDE SEQUENCE</scope>
    <source>
        <strain evidence="10">Schooner1</strain>
    </source>
</reference>
<dbReference type="GO" id="GO:0016592">
    <property type="term" value="C:mediator complex"/>
    <property type="evidence" value="ECO:0007669"/>
    <property type="project" value="InterPro"/>
</dbReference>
<name>A0AAV7YLD2_9EUKA</name>
<comment type="subunit">
    <text evidence="7">Component of the Mediator complex.</text>
</comment>
<comment type="subcellular location">
    <subcellularLocation>
        <location evidence="1 7">Nucleus</location>
    </subcellularLocation>
</comment>
<dbReference type="AlphaFoldDB" id="A0AAV7YLD2"/>